<accession>A0ABS5EHF2</accession>
<proteinExistence type="predicted"/>
<dbReference type="Proteomes" id="UP000698752">
    <property type="component" value="Unassembled WGS sequence"/>
</dbReference>
<evidence type="ECO:0000313" key="2">
    <source>
        <dbReference type="Proteomes" id="UP000698752"/>
    </source>
</evidence>
<sequence length="210" mass="22145">MPLRAALGALRDVEQRHRHAQDRLLVVRREVADARAALAREEAAGPIDGNGRSVDVTVAAGDRLNAAEVEAARMSRITAALGEQAETARAALGPLIEVGRVGSIEWLDTELVAIDREYRAAADATMSIIARFVAVADQAGALHLTEAAIRLRLVRSLLDSGEGVMEIGSMLGMTPPVASPTSEQAADLRRLLDTARTAAAGSTSQHKEAA</sequence>
<reference evidence="2" key="1">
    <citation type="journal article" date="2021" name="Syst. Appl. Microbiol.">
        <title>Roseomonas hellenica sp. nov., isolated from roots of wild-growing Alkanna tinctoria.</title>
        <authorList>
            <person name="Rat A."/>
            <person name="Naranjo H.D."/>
            <person name="Lebbe L."/>
            <person name="Cnockaert M."/>
            <person name="Krigas N."/>
            <person name="Grigoriadou K."/>
            <person name="Maloupa E."/>
            <person name="Willems A."/>
        </authorList>
    </citation>
    <scope>NUCLEOTIDE SEQUENCE [LARGE SCALE GENOMIC DNA]</scope>
    <source>
        <strain evidence="2">LMG 31159</strain>
    </source>
</reference>
<name>A0ABS5EHF2_9PROT</name>
<keyword evidence="2" id="KW-1185">Reference proteome</keyword>
<protein>
    <submittedName>
        <fullName evidence="1">Uncharacterized protein</fullName>
    </submittedName>
</protein>
<dbReference type="EMBL" id="JAAEDI010000012">
    <property type="protein sequence ID" value="MBR0650452.1"/>
    <property type="molecule type" value="Genomic_DNA"/>
</dbReference>
<gene>
    <name evidence="1" type="ORF">GXW78_12320</name>
</gene>
<evidence type="ECO:0000313" key="1">
    <source>
        <dbReference type="EMBL" id="MBR0650452.1"/>
    </source>
</evidence>
<comment type="caution">
    <text evidence="1">The sequence shown here is derived from an EMBL/GenBank/DDBJ whole genome shotgun (WGS) entry which is preliminary data.</text>
</comment>
<dbReference type="RefSeq" id="WP_211869121.1">
    <property type="nucleotide sequence ID" value="NZ_JAAEDI010000012.1"/>
</dbReference>
<organism evidence="1 2">
    <name type="scientific">Neoroseomonas terrae</name>
    <dbReference type="NCBI Taxonomy" id="424799"/>
    <lineage>
        <taxon>Bacteria</taxon>
        <taxon>Pseudomonadati</taxon>
        <taxon>Pseudomonadota</taxon>
        <taxon>Alphaproteobacteria</taxon>
        <taxon>Acetobacterales</taxon>
        <taxon>Acetobacteraceae</taxon>
        <taxon>Neoroseomonas</taxon>
    </lineage>
</organism>